<name>A0AAV9WV29_9PEZI</name>
<dbReference type="GO" id="GO:0005634">
    <property type="term" value="C:nucleus"/>
    <property type="evidence" value="ECO:0007669"/>
    <property type="project" value="TreeGrafter"/>
</dbReference>
<gene>
    <name evidence="3" type="ORF">TWF694_004417</name>
</gene>
<dbReference type="InterPro" id="IPR050593">
    <property type="entry name" value="LovG"/>
</dbReference>
<evidence type="ECO:0000259" key="2">
    <source>
        <dbReference type="Pfam" id="PF03959"/>
    </source>
</evidence>
<keyword evidence="4" id="KW-1185">Reference proteome</keyword>
<dbReference type="GO" id="GO:0019748">
    <property type="term" value="P:secondary metabolic process"/>
    <property type="evidence" value="ECO:0007669"/>
    <property type="project" value="TreeGrafter"/>
</dbReference>
<dbReference type="GO" id="GO:0016787">
    <property type="term" value="F:hydrolase activity"/>
    <property type="evidence" value="ECO:0007669"/>
    <property type="project" value="UniProtKB-KW"/>
</dbReference>
<dbReference type="SUPFAM" id="SSF53474">
    <property type="entry name" value="alpha/beta-Hydrolases"/>
    <property type="match status" value="1"/>
</dbReference>
<dbReference type="InterPro" id="IPR005645">
    <property type="entry name" value="FSH-like_dom"/>
</dbReference>
<proteinExistence type="predicted"/>
<keyword evidence="1" id="KW-0378">Hydrolase</keyword>
<evidence type="ECO:0000313" key="3">
    <source>
        <dbReference type="EMBL" id="KAK6527428.1"/>
    </source>
</evidence>
<dbReference type="InterPro" id="IPR029058">
    <property type="entry name" value="AB_hydrolase_fold"/>
</dbReference>
<dbReference type="GO" id="GO:0005737">
    <property type="term" value="C:cytoplasm"/>
    <property type="evidence" value="ECO:0007669"/>
    <property type="project" value="TreeGrafter"/>
</dbReference>
<evidence type="ECO:0000313" key="4">
    <source>
        <dbReference type="Proteomes" id="UP001365542"/>
    </source>
</evidence>
<dbReference type="PANTHER" id="PTHR48070">
    <property type="entry name" value="ESTERASE OVCA2"/>
    <property type="match status" value="1"/>
</dbReference>
<accession>A0AAV9WV29</accession>
<evidence type="ECO:0000256" key="1">
    <source>
        <dbReference type="ARBA" id="ARBA00022801"/>
    </source>
</evidence>
<dbReference type="Gene3D" id="3.40.50.1820">
    <property type="entry name" value="alpha/beta hydrolase"/>
    <property type="match status" value="1"/>
</dbReference>
<dbReference type="EMBL" id="JAVHJO010000015">
    <property type="protein sequence ID" value="KAK6527428.1"/>
    <property type="molecule type" value="Genomic_DNA"/>
</dbReference>
<dbReference type="Proteomes" id="UP001365542">
    <property type="component" value="Unassembled WGS sequence"/>
</dbReference>
<dbReference type="PANTHER" id="PTHR48070:SF7">
    <property type="entry name" value="SERINE HYDROLASE FSH DOMAIN-CONTAINING PROTEIN-RELATED"/>
    <property type="match status" value="1"/>
</dbReference>
<sequence length="226" mass="24533">MHFLCLHGIGTNSKVFETQTAALRTELGGGHTYDFVEGTIPWKKAPELGSFFSDDDEYFAYYDPDNPSEMYQAMKDLTMYIEEEGPFDGILAFSHGACLASSLLIAPAFSNGGPRNRISNQLKFAVFIAGGIPACSEALRENKLEFLTTNSSSRISIPTAHIWASNDPVGPTMSAVLEALCVSNLRQVHVHNGGHTVPGRRSLESLRCTVEAVRRTIEEASSAAAS</sequence>
<comment type="caution">
    <text evidence="3">The sequence shown here is derived from an EMBL/GenBank/DDBJ whole genome shotgun (WGS) entry which is preliminary data.</text>
</comment>
<reference evidence="3 4" key="1">
    <citation type="submission" date="2019-10" db="EMBL/GenBank/DDBJ databases">
        <authorList>
            <person name="Palmer J.M."/>
        </authorList>
    </citation>
    <scope>NUCLEOTIDE SEQUENCE [LARGE SCALE GENOMIC DNA]</scope>
    <source>
        <strain evidence="3 4">TWF694</strain>
    </source>
</reference>
<dbReference type="AlphaFoldDB" id="A0AAV9WV29"/>
<organism evidence="3 4">
    <name type="scientific">Orbilia ellipsospora</name>
    <dbReference type="NCBI Taxonomy" id="2528407"/>
    <lineage>
        <taxon>Eukaryota</taxon>
        <taxon>Fungi</taxon>
        <taxon>Dikarya</taxon>
        <taxon>Ascomycota</taxon>
        <taxon>Pezizomycotina</taxon>
        <taxon>Orbiliomycetes</taxon>
        <taxon>Orbiliales</taxon>
        <taxon>Orbiliaceae</taxon>
        <taxon>Orbilia</taxon>
    </lineage>
</organism>
<dbReference type="Pfam" id="PF03959">
    <property type="entry name" value="FSH1"/>
    <property type="match status" value="1"/>
</dbReference>
<protein>
    <recommendedName>
        <fullName evidence="2">Serine hydrolase domain-containing protein</fullName>
    </recommendedName>
</protein>
<feature type="domain" description="Serine hydrolase" evidence="2">
    <location>
        <begin position="2"/>
        <end position="201"/>
    </location>
</feature>